<feature type="compositionally biased region" description="Low complexity" evidence="1">
    <location>
        <begin position="879"/>
        <end position="909"/>
    </location>
</feature>
<dbReference type="PROSITE" id="PS50217">
    <property type="entry name" value="BZIP"/>
    <property type="match status" value="1"/>
</dbReference>
<feature type="compositionally biased region" description="Polar residues" evidence="1">
    <location>
        <begin position="859"/>
        <end position="871"/>
    </location>
</feature>
<accession>A0ABD3NEJ4</accession>
<feature type="compositionally biased region" description="Polar residues" evidence="1">
    <location>
        <begin position="244"/>
        <end position="268"/>
    </location>
</feature>
<dbReference type="SMART" id="SM00338">
    <property type="entry name" value="BRLZ"/>
    <property type="match status" value="1"/>
</dbReference>
<feature type="compositionally biased region" description="Low complexity" evidence="1">
    <location>
        <begin position="926"/>
        <end position="938"/>
    </location>
</feature>
<dbReference type="SUPFAM" id="SSF55785">
    <property type="entry name" value="PYP-like sensor domain (PAS domain)"/>
    <property type="match status" value="1"/>
</dbReference>
<protein>
    <recommendedName>
        <fullName evidence="2">BZIP domain-containing protein</fullName>
    </recommendedName>
</protein>
<reference evidence="3 4" key="1">
    <citation type="submission" date="2024-10" db="EMBL/GenBank/DDBJ databases">
        <title>Updated reference genomes for cyclostephanoid diatoms.</title>
        <authorList>
            <person name="Roberts W.R."/>
            <person name="Alverson A.J."/>
        </authorList>
    </citation>
    <scope>NUCLEOTIDE SEQUENCE [LARGE SCALE GENOMIC DNA]</scope>
    <source>
        <strain evidence="3 4">AJA010-31</strain>
    </source>
</reference>
<proteinExistence type="predicted"/>
<feature type="compositionally biased region" description="Basic and acidic residues" evidence="1">
    <location>
        <begin position="939"/>
        <end position="952"/>
    </location>
</feature>
<feature type="compositionally biased region" description="Low complexity" evidence="1">
    <location>
        <begin position="111"/>
        <end position="124"/>
    </location>
</feature>
<evidence type="ECO:0000259" key="2">
    <source>
        <dbReference type="PROSITE" id="PS50217"/>
    </source>
</evidence>
<feature type="compositionally biased region" description="Polar residues" evidence="1">
    <location>
        <begin position="97"/>
        <end position="110"/>
    </location>
</feature>
<dbReference type="EMBL" id="JALLPJ020001190">
    <property type="protein sequence ID" value="KAL3774511.1"/>
    <property type="molecule type" value="Genomic_DNA"/>
</dbReference>
<feature type="region of interest" description="Disordered" evidence="1">
    <location>
        <begin position="242"/>
        <end position="298"/>
    </location>
</feature>
<dbReference type="SUPFAM" id="SSF57959">
    <property type="entry name" value="Leucine zipper domain"/>
    <property type="match status" value="1"/>
</dbReference>
<feature type="region of interest" description="Disordered" evidence="1">
    <location>
        <begin position="859"/>
        <end position="962"/>
    </location>
</feature>
<evidence type="ECO:0000313" key="3">
    <source>
        <dbReference type="EMBL" id="KAL3774511.1"/>
    </source>
</evidence>
<dbReference type="Gene3D" id="3.30.450.20">
    <property type="entry name" value="PAS domain"/>
    <property type="match status" value="1"/>
</dbReference>
<dbReference type="AlphaFoldDB" id="A0ABD3NEJ4"/>
<dbReference type="Gene3D" id="1.20.5.170">
    <property type="match status" value="1"/>
</dbReference>
<evidence type="ECO:0000313" key="4">
    <source>
        <dbReference type="Proteomes" id="UP001530400"/>
    </source>
</evidence>
<sequence>MNKKFSISWDDASPRSSSDDLLGNWDEGSNGSFNSLRFLQQDNSIHDSTENYFTGQTIDTGQEMGQNNEGGTQHLSLLQQLQVQNRNDAETNDVIQSEFTGQSVYQRGQVETSSSSQPETTQIPPQRPVATSGNHVQEMNWASQPQPQGQELSYALQIQQLLEQALKQQNVPPFHQEDIMRQQLLISSSNVATDLSNPHQDQLAQYLVNVQQQLNTYGVGDNQKILMRQQLEMFPPQYSMHQVPVQQPKDQASPQLMQDSSQTPSASQYARDIKYKSKPPAPKKPRRTETKIQDSSKTKAVIANHREATEVIGNTMKSLNNTIRSIHEMAGLEPAHLANKSGKRQMISGSMKSLSSTLASTMMAPPESRGNASWNIAENGEYCTEPLPSTLKFKNLIQNTFAHQGAPIKAYAHHVHYSPPETNQSYSTLLSQNTAAAASNMNIVSSDTDCEFFSTKKRSNPTAHQEKPVTSERYLTESGTDDDAVRLGVSIDVLSAPSDDEKMRLTKERNREHAKNTRLRKKAYVESLKQTVDELCRERDALVAERANAANLMVETHSKRVDVLRSFFALRAGYSLNQKRELWSSILDESGFTCRLPITPYQSFPSNEVQFSNCQRTISGVDAMIADVASNAVFFETLVDRYHYPMGKVKFQYTLVTEDSVTEGNQIMARWSMETLNARQCGARIELHQQGMLFCKFNSAHKIVTLDITFDVMAFMLQVKMAMGFENFNDVAIPNTVQTCQKQYDYPMVMTLADRPYTIVQVNERWENLTGYTGAEVVGKRSCSILQGSDTGRKGLERLMSPLLFKRPSCGMITNYTKNRRRYRSYLTLYPLSTDSNVSHYFGLTTFVQWIDTEETVQSQAQNNSIGTSQPKRPRDESAGGSSAGSHKSKQAKANGSSSSCSDGTNSNDAASAVKLVTASNRDKQSLNSLTSSMSSSSNDRDSGNDPSDCKESSSIAVLAPS</sequence>
<dbReference type="Pfam" id="PF13426">
    <property type="entry name" value="PAS_9"/>
    <property type="match status" value="1"/>
</dbReference>
<feature type="region of interest" description="Disordered" evidence="1">
    <location>
        <begin position="97"/>
        <end position="132"/>
    </location>
</feature>
<feature type="domain" description="BZIP" evidence="2">
    <location>
        <begin position="500"/>
        <end position="545"/>
    </location>
</feature>
<gene>
    <name evidence="3" type="ORF">ACHAWO_012220</name>
</gene>
<comment type="caution">
    <text evidence="3">The sequence shown here is derived from an EMBL/GenBank/DDBJ whole genome shotgun (WGS) entry which is preliminary data.</text>
</comment>
<keyword evidence="4" id="KW-1185">Reference proteome</keyword>
<dbReference type="CDD" id="cd14809">
    <property type="entry name" value="bZIP_AUREO-like"/>
    <property type="match status" value="1"/>
</dbReference>
<organism evidence="3 4">
    <name type="scientific">Cyclotella atomus</name>
    <dbReference type="NCBI Taxonomy" id="382360"/>
    <lineage>
        <taxon>Eukaryota</taxon>
        <taxon>Sar</taxon>
        <taxon>Stramenopiles</taxon>
        <taxon>Ochrophyta</taxon>
        <taxon>Bacillariophyta</taxon>
        <taxon>Coscinodiscophyceae</taxon>
        <taxon>Thalassiosirophycidae</taxon>
        <taxon>Stephanodiscales</taxon>
        <taxon>Stephanodiscaceae</taxon>
        <taxon>Cyclotella</taxon>
    </lineage>
</organism>
<feature type="region of interest" description="Disordered" evidence="1">
    <location>
        <begin position="1"/>
        <end position="23"/>
    </location>
</feature>
<name>A0ABD3NEJ4_9STRA</name>
<evidence type="ECO:0000256" key="1">
    <source>
        <dbReference type="SAM" id="MobiDB-lite"/>
    </source>
</evidence>
<dbReference type="InterPro" id="IPR035965">
    <property type="entry name" value="PAS-like_dom_sf"/>
</dbReference>
<dbReference type="InterPro" id="IPR004827">
    <property type="entry name" value="bZIP"/>
</dbReference>
<dbReference type="Proteomes" id="UP001530400">
    <property type="component" value="Unassembled WGS sequence"/>
</dbReference>
<feature type="compositionally biased region" description="Basic and acidic residues" evidence="1">
    <location>
        <begin position="287"/>
        <end position="297"/>
    </location>
</feature>
<dbReference type="InterPro" id="IPR046347">
    <property type="entry name" value="bZIP_sf"/>
</dbReference>
<dbReference type="InterPro" id="IPR000014">
    <property type="entry name" value="PAS"/>
</dbReference>